<comment type="subunit">
    <text evidence="9">Component of the Sec protein translocase complex. Heterotrimer consisting of SecY, SecE and SecG subunits. The heterotrimers can form oligomers, although 1 heterotrimer is thought to be able to translocate proteins. Interacts with the ribosome. Interacts with SecDF, and other proteins may be involved. Interacts with SecA.</text>
</comment>
<organism evidence="10 11">
    <name type="scientific">Marispirochaeta aestuarii</name>
    <dbReference type="NCBI Taxonomy" id="1963862"/>
    <lineage>
        <taxon>Bacteria</taxon>
        <taxon>Pseudomonadati</taxon>
        <taxon>Spirochaetota</taxon>
        <taxon>Spirochaetia</taxon>
        <taxon>Spirochaetales</taxon>
        <taxon>Spirochaetaceae</taxon>
        <taxon>Marispirochaeta</taxon>
    </lineage>
</organism>
<evidence type="ECO:0000256" key="2">
    <source>
        <dbReference type="ARBA" id="ARBA00022448"/>
    </source>
</evidence>
<dbReference type="Pfam" id="PF00584">
    <property type="entry name" value="SecE"/>
    <property type="match status" value="1"/>
</dbReference>
<keyword evidence="2 9" id="KW-0813">Transport</keyword>
<dbReference type="InterPro" id="IPR005807">
    <property type="entry name" value="SecE_bac"/>
</dbReference>
<dbReference type="GO" id="GO:0008320">
    <property type="term" value="F:protein transmembrane transporter activity"/>
    <property type="evidence" value="ECO:0007669"/>
    <property type="project" value="UniProtKB-UniRule"/>
</dbReference>
<proteinExistence type="inferred from homology"/>
<evidence type="ECO:0000313" key="10">
    <source>
        <dbReference type="EMBL" id="ORC38195.1"/>
    </source>
</evidence>
<keyword evidence="6 9" id="KW-1133">Transmembrane helix</keyword>
<dbReference type="PROSITE" id="PS01067">
    <property type="entry name" value="SECE_SEC61G"/>
    <property type="match status" value="1"/>
</dbReference>
<dbReference type="InterPro" id="IPR038379">
    <property type="entry name" value="SecE_sf"/>
</dbReference>
<dbReference type="EMBL" id="MWQY01000001">
    <property type="protein sequence ID" value="ORC38195.1"/>
    <property type="molecule type" value="Genomic_DNA"/>
</dbReference>
<dbReference type="Gene3D" id="1.20.5.1030">
    <property type="entry name" value="Preprotein translocase secy subunit"/>
    <property type="match status" value="1"/>
</dbReference>
<dbReference type="PANTHER" id="PTHR33910:SF1">
    <property type="entry name" value="PROTEIN TRANSLOCASE SUBUNIT SECE"/>
    <property type="match status" value="1"/>
</dbReference>
<keyword evidence="8 9" id="KW-0472">Membrane</keyword>
<feature type="transmembrane region" description="Helical" evidence="9">
    <location>
        <begin position="32"/>
        <end position="53"/>
    </location>
</feature>
<dbReference type="STRING" id="1963862.B4O97_00110"/>
<evidence type="ECO:0000256" key="1">
    <source>
        <dbReference type="ARBA" id="ARBA00004370"/>
    </source>
</evidence>
<dbReference type="RefSeq" id="WP_083047085.1">
    <property type="nucleotide sequence ID" value="NZ_CAXXQO010000003.1"/>
</dbReference>
<keyword evidence="5 9" id="KW-0653">Protein transport</keyword>
<evidence type="ECO:0000256" key="6">
    <source>
        <dbReference type="ARBA" id="ARBA00022989"/>
    </source>
</evidence>
<sequence>MKRLLQFFRDSYAELRKVVWPSREEVGSSTKVVIISTIIFAALLGLFDFIFTVGRDIIF</sequence>
<gene>
    <name evidence="9" type="primary">secE</name>
    <name evidence="10" type="ORF">B4O97_00110</name>
</gene>
<comment type="subcellular location">
    <subcellularLocation>
        <location evidence="9">Cell membrane</location>
        <topology evidence="9">Single-pass membrane protein</topology>
    </subcellularLocation>
    <subcellularLocation>
        <location evidence="1">Membrane</location>
    </subcellularLocation>
</comment>
<evidence type="ECO:0000313" key="11">
    <source>
        <dbReference type="Proteomes" id="UP000192343"/>
    </source>
</evidence>
<dbReference type="GO" id="GO:0065002">
    <property type="term" value="P:intracellular protein transmembrane transport"/>
    <property type="evidence" value="ECO:0007669"/>
    <property type="project" value="UniProtKB-UniRule"/>
</dbReference>
<accession>A0A1Y1S3I7</accession>
<dbReference type="Proteomes" id="UP000192343">
    <property type="component" value="Unassembled WGS sequence"/>
</dbReference>
<comment type="caution">
    <text evidence="10">The sequence shown here is derived from an EMBL/GenBank/DDBJ whole genome shotgun (WGS) entry which is preliminary data.</text>
</comment>
<protein>
    <recommendedName>
        <fullName evidence="9">Protein translocase subunit SecE</fullName>
    </recommendedName>
</protein>
<evidence type="ECO:0000256" key="3">
    <source>
        <dbReference type="ARBA" id="ARBA00022475"/>
    </source>
</evidence>
<keyword evidence="3 9" id="KW-1003">Cell membrane</keyword>
<keyword evidence="7 9" id="KW-0811">Translocation</keyword>
<dbReference type="InterPro" id="IPR001901">
    <property type="entry name" value="Translocase_SecE/Sec61-g"/>
</dbReference>
<dbReference type="HAMAP" id="MF_00422">
    <property type="entry name" value="SecE"/>
    <property type="match status" value="1"/>
</dbReference>
<evidence type="ECO:0000256" key="4">
    <source>
        <dbReference type="ARBA" id="ARBA00022692"/>
    </source>
</evidence>
<dbReference type="AlphaFoldDB" id="A0A1Y1S3I7"/>
<dbReference type="GO" id="GO:0006605">
    <property type="term" value="P:protein targeting"/>
    <property type="evidence" value="ECO:0007669"/>
    <property type="project" value="UniProtKB-UniRule"/>
</dbReference>
<dbReference type="PANTHER" id="PTHR33910">
    <property type="entry name" value="PROTEIN TRANSLOCASE SUBUNIT SECE"/>
    <property type="match status" value="1"/>
</dbReference>
<dbReference type="GO" id="GO:0009306">
    <property type="term" value="P:protein secretion"/>
    <property type="evidence" value="ECO:0007669"/>
    <property type="project" value="UniProtKB-UniRule"/>
</dbReference>
<evidence type="ECO:0000256" key="5">
    <source>
        <dbReference type="ARBA" id="ARBA00022927"/>
    </source>
</evidence>
<name>A0A1Y1S3I7_9SPIO</name>
<evidence type="ECO:0000256" key="8">
    <source>
        <dbReference type="ARBA" id="ARBA00023136"/>
    </source>
</evidence>
<dbReference type="GO" id="GO:0005886">
    <property type="term" value="C:plasma membrane"/>
    <property type="evidence" value="ECO:0007669"/>
    <property type="project" value="UniProtKB-SubCell"/>
</dbReference>
<evidence type="ECO:0000256" key="9">
    <source>
        <dbReference type="HAMAP-Rule" id="MF_00422"/>
    </source>
</evidence>
<comment type="similarity">
    <text evidence="9">Belongs to the SecE/SEC61-gamma family.</text>
</comment>
<dbReference type="GO" id="GO:0043952">
    <property type="term" value="P:protein transport by the Sec complex"/>
    <property type="evidence" value="ECO:0007669"/>
    <property type="project" value="UniProtKB-UniRule"/>
</dbReference>
<keyword evidence="11" id="KW-1185">Reference proteome</keyword>
<reference evidence="10 11" key="1">
    <citation type="submission" date="2017-03" db="EMBL/GenBank/DDBJ databases">
        <title>Draft Genome sequence of Marispirochaeta sp. strain JC444.</title>
        <authorList>
            <person name="Shivani Y."/>
            <person name="Subhash Y."/>
            <person name="Sasikala C."/>
            <person name="Ramana C."/>
        </authorList>
    </citation>
    <scope>NUCLEOTIDE SEQUENCE [LARGE SCALE GENOMIC DNA]</scope>
    <source>
        <strain evidence="10 11">JC444</strain>
    </source>
</reference>
<comment type="function">
    <text evidence="9">Essential subunit of the Sec protein translocation channel SecYEG. Clamps together the 2 halves of SecY. May contact the channel plug during translocation.</text>
</comment>
<evidence type="ECO:0000256" key="7">
    <source>
        <dbReference type="ARBA" id="ARBA00023010"/>
    </source>
</evidence>
<dbReference type="NCBIfam" id="TIGR00964">
    <property type="entry name" value="secE_bact"/>
    <property type="match status" value="1"/>
</dbReference>
<keyword evidence="4 9" id="KW-0812">Transmembrane</keyword>